<dbReference type="RefSeq" id="XP_013792735.1">
    <property type="nucleotide sequence ID" value="XM_013937281.2"/>
</dbReference>
<dbReference type="Gene3D" id="3.40.50.150">
    <property type="entry name" value="Vaccinia Virus protein VP39"/>
    <property type="match status" value="1"/>
</dbReference>
<organism evidence="6 7">
    <name type="scientific">Limulus polyphemus</name>
    <name type="common">Atlantic horseshoe crab</name>
    <dbReference type="NCBI Taxonomy" id="6850"/>
    <lineage>
        <taxon>Eukaryota</taxon>
        <taxon>Metazoa</taxon>
        <taxon>Ecdysozoa</taxon>
        <taxon>Arthropoda</taxon>
        <taxon>Chelicerata</taxon>
        <taxon>Merostomata</taxon>
        <taxon>Xiphosura</taxon>
        <taxon>Limulidae</taxon>
        <taxon>Limulus</taxon>
    </lineage>
</organism>
<dbReference type="EC" id="2.1.1.64" evidence="5"/>
<evidence type="ECO:0000313" key="7">
    <source>
        <dbReference type="RefSeq" id="XP_013792735.1"/>
    </source>
</evidence>
<comment type="catalytic activity">
    <reaction evidence="5">
        <text>a 3,4-dihydroxy-5-(all-trans-polyprenyl)benzoate + S-adenosyl-L-methionine = a 4-hydroxy-3-methoxy-5-(all-trans-polyprenyl)benzoate + S-adenosyl-L-homocysteine + H(+)</text>
        <dbReference type="Rhea" id="RHEA:44452"/>
        <dbReference type="Rhea" id="RHEA-COMP:10930"/>
        <dbReference type="Rhea" id="RHEA-COMP:10931"/>
        <dbReference type="ChEBI" id="CHEBI:15378"/>
        <dbReference type="ChEBI" id="CHEBI:57856"/>
        <dbReference type="ChEBI" id="CHEBI:59789"/>
        <dbReference type="ChEBI" id="CHEBI:64694"/>
        <dbReference type="ChEBI" id="CHEBI:84443"/>
        <dbReference type="EC" id="2.1.1.114"/>
    </reaction>
</comment>
<feature type="binding site" evidence="5">
    <location>
        <position position="209"/>
    </location>
    <ligand>
        <name>Mg(2+)</name>
        <dbReference type="ChEBI" id="CHEBI:18420"/>
    </ligand>
</feature>
<evidence type="ECO:0000256" key="4">
    <source>
        <dbReference type="ARBA" id="ARBA00022691"/>
    </source>
</evidence>
<keyword evidence="1 5" id="KW-0489">Methyltransferase</keyword>
<comment type="catalytic activity">
    <reaction evidence="5">
        <text>a 3-demethylubiquinone + S-adenosyl-L-methionine = a ubiquinone + S-adenosyl-L-homocysteine</text>
        <dbReference type="Rhea" id="RHEA:81215"/>
        <dbReference type="Rhea" id="RHEA-COMP:9565"/>
        <dbReference type="Rhea" id="RHEA-COMP:19654"/>
        <dbReference type="ChEBI" id="CHEBI:16389"/>
        <dbReference type="ChEBI" id="CHEBI:57856"/>
        <dbReference type="ChEBI" id="CHEBI:59789"/>
        <dbReference type="ChEBI" id="CHEBI:231825"/>
    </reaction>
</comment>
<dbReference type="GeneID" id="106476637"/>
<feature type="binding site" evidence="5">
    <location>
        <position position="210"/>
    </location>
    <ligand>
        <name>Mg(2+)</name>
        <dbReference type="ChEBI" id="CHEBI:18420"/>
    </ligand>
</feature>
<dbReference type="EC" id="2.1.1.-" evidence="5"/>
<sequence length="322" mass="36041">MQMKFLKKSNQSMQTIICQHCQRNTGHQLSTLPKVYRPSSVNTAKNIQTIICQQATKLSTTNYTRQMSSTINPEELQKFRLLSQKWWDSRGDFAVLRAMNSLRIPLVRDGLKHTGIASLKATLGPKPLDGLKILDVGCGGGLLCEPLARLGAIVTGIDPLQENIEVAKQHSAQDPQISGQITYLVSSVEEQVQNQPSYYDAVVASEVVEHVDNVEVFISSAVDLVKKGGSLFFTTVNRTWLSYVLAICIAEWGLRIVPRGTHEWSKFIPPVNLKEQLESKNCHIQLLHGMCYNPVTRKWSWITDSSVNYALHAVKLNETHTT</sequence>
<evidence type="ECO:0000256" key="1">
    <source>
        <dbReference type="ARBA" id="ARBA00022603"/>
    </source>
</evidence>
<comment type="subunit">
    <text evidence="5">Component of a multi-subunit COQ enzyme complex.</text>
</comment>
<dbReference type="CDD" id="cd02440">
    <property type="entry name" value="AdoMet_MTases"/>
    <property type="match status" value="1"/>
</dbReference>
<dbReference type="PANTHER" id="PTHR43464:SF19">
    <property type="entry name" value="UBIQUINONE BIOSYNTHESIS O-METHYLTRANSFERASE, MITOCHONDRIAL"/>
    <property type="match status" value="1"/>
</dbReference>
<comment type="function">
    <text evidence="5">O-methyltransferase required for two non-consecutive steps during ubiquinone biosynthesis. Catalyzes the 2 O-methylation of 3,4-dihydroxy-5-(all-trans-polyprenyl)benzoic acid into 4-hydroxy-3-methoxy-5-(all-trans-polyprenyl)benzoic acid. Also catalyzes the last step of ubiquinone biosynthesis by mediating methylation of 3-demethylubiquinone into ubiquinone. Also able to mediate the methylation of 3-demethylubiquinol into ubiquinol.</text>
</comment>
<dbReference type="InterPro" id="IPR010233">
    <property type="entry name" value="UbiG_MeTrfase"/>
</dbReference>
<comment type="subcellular location">
    <subcellularLocation>
        <location evidence="5">Mitochondrion inner membrane</location>
        <topology evidence="5">Peripheral membrane protein</topology>
        <orientation evidence="5">Matrix side</orientation>
    </subcellularLocation>
</comment>
<dbReference type="HAMAP" id="MF_00472">
    <property type="entry name" value="UbiG"/>
    <property type="match status" value="1"/>
</dbReference>
<dbReference type="PANTHER" id="PTHR43464">
    <property type="entry name" value="METHYLTRANSFERASE"/>
    <property type="match status" value="1"/>
</dbReference>
<keyword evidence="3 5" id="KW-0831">Ubiquinone biosynthesis</keyword>
<feature type="binding site" evidence="5">
    <location>
        <position position="205"/>
    </location>
    <ligand>
        <name>S-adenosyl-L-methionine</name>
        <dbReference type="ChEBI" id="CHEBI:59789"/>
    </ligand>
</feature>
<proteinExistence type="inferred from homology"/>
<accession>A0ABM1C1T4</accession>
<keyword evidence="5" id="KW-0479">Metal-binding</keyword>
<name>A0ABM1C1T4_LIMPO</name>
<keyword evidence="2 5" id="KW-0808">Transferase</keyword>
<keyword evidence="5" id="KW-0460">Magnesium</keyword>
<dbReference type="InterPro" id="IPR029063">
    <property type="entry name" value="SAM-dependent_MTases_sf"/>
</dbReference>
<reference evidence="7" key="1">
    <citation type="submission" date="2025-08" db="UniProtKB">
        <authorList>
            <consortium name="RefSeq"/>
        </authorList>
    </citation>
    <scope>IDENTIFICATION</scope>
    <source>
        <tissue evidence="7">Muscle</tissue>
    </source>
</reference>
<dbReference type="Proteomes" id="UP000694941">
    <property type="component" value="Unplaced"/>
</dbReference>
<dbReference type="SUPFAM" id="SSF53335">
    <property type="entry name" value="S-adenosyl-L-methionine-dependent methyltransferases"/>
    <property type="match status" value="1"/>
</dbReference>
<gene>
    <name evidence="7" type="primary">LOC106476637</name>
</gene>
<dbReference type="NCBIfam" id="TIGR01983">
    <property type="entry name" value="UbiG"/>
    <property type="match status" value="1"/>
</dbReference>
<evidence type="ECO:0000256" key="2">
    <source>
        <dbReference type="ARBA" id="ARBA00022679"/>
    </source>
</evidence>
<comment type="similarity">
    <text evidence="5">Belongs to the class I-like SAM-binding methyltransferase superfamily. UbiG/COQ3 family.</text>
</comment>
<feature type="binding site" evidence="5">
    <location>
        <position position="206"/>
    </location>
    <ligand>
        <name>Mg(2+)</name>
        <dbReference type="ChEBI" id="CHEBI:18420"/>
    </ligand>
</feature>
<dbReference type="Pfam" id="PF13489">
    <property type="entry name" value="Methyltransf_23"/>
    <property type="match status" value="1"/>
</dbReference>
<feature type="binding site" evidence="5">
    <location>
        <position position="103"/>
    </location>
    <ligand>
        <name>S-adenosyl-L-methionine</name>
        <dbReference type="ChEBI" id="CHEBI:59789"/>
    </ligand>
</feature>
<comment type="cofactor">
    <cofactor evidence="5">
        <name>Mg(2+)</name>
        <dbReference type="ChEBI" id="CHEBI:18420"/>
    </cofactor>
</comment>
<keyword evidence="6" id="KW-1185">Reference proteome</keyword>
<evidence type="ECO:0000256" key="5">
    <source>
        <dbReference type="HAMAP-Rule" id="MF_03190"/>
    </source>
</evidence>
<keyword evidence="5" id="KW-0999">Mitochondrion inner membrane</keyword>
<keyword evidence="5" id="KW-0472">Membrane</keyword>
<keyword evidence="5" id="KW-0496">Mitochondrion</keyword>
<comment type="catalytic activity">
    <reaction evidence="5">
        <text>a 3-demethylubiquinol + S-adenosyl-L-methionine = a ubiquinol + S-adenosyl-L-homocysteine + H(+)</text>
        <dbReference type="Rhea" id="RHEA:44380"/>
        <dbReference type="Rhea" id="RHEA-COMP:9566"/>
        <dbReference type="Rhea" id="RHEA-COMP:10914"/>
        <dbReference type="ChEBI" id="CHEBI:15378"/>
        <dbReference type="ChEBI" id="CHEBI:17976"/>
        <dbReference type="ChEBI" id="CHEBI:57856"/>
        <dbReference type="ChEBI" id="CHEBI:59789"/>
        <dbReference type="ChEBI" id="CHEBI:84422"/>
        <dbReference type="EC" id="2.1.1.64"/>
    </reaction>
</comment>
<feature type="binding site" evidence="5">
    <location>
        <position position="158"/>
    </location>
    <ligand>
        <name>S-adenosyl-L-methionine</name>
        <dbReference type="ChEBI" id="CHEBI:59789"/>
    </ligand>
</feature>
<evidence type="ECO:0000313" key="6">
    <source>
        <dbReference type="Proteomes" id="UP000694941"/>
    </source>
</evidence>
<protein>
    <recommendedName>
        <fullName evidence="5">Ubiquinone biosynthesis O-methyltransferase, mitochondrial</fullName>
    </recommendedName>
    <alternativeName>
        <fullName evidence="5">3-demethylubiquinol 3-O-methyltransferase</fullName>
        <ecNumber evidence="5">2.1.1.64</ecNumber>
    </alternativeName>
    <alternativeName>
        <fullName evidence="5">3-demethylubiquinone 3-O-methyltransferase</fullName>
        <ecNumber evidence="5">2.1.1.-</ecNumber>
    </alternativeName>
    <alternativeName>
        <fullName evidence="5">Polyprenyldihydroxybenzoate methyltransferase</fullName>
        <ecNumber evidence="5">2.1.1.114</ecNumber>
    </alternativeName>
</protein>
<dbReference type="EC" id="2.1.1.114" evidence="5"/>
<feature type="binding site" evidence="5">
    <location>
        <position position="137"/>
    </location>
    <ligand>
        <name>S-adenosyl-L-methionine</name>
        <dbReference type="ChEBI" id="CHEBI:59789"/>
    </ligand>
</feature>
<comment type="pathway">
    <text evidence="5">Cofactor biosynthesis; ubiquinone biosynthesis.</text>
</comment>
<evidence type="ECO:0000256" key="3">
    <source>
        <dbReference type="ARBA" id="ARBA00022688"/>
    </source>
</evidence>
<keyword evidence="4 5" id="KW-0949">S-adenosyl-L-methionine</keyword>